<feature type="non-terminal residue" evidence="6">
    <location>
        <position position="1"/>
    </location>
</feature>
<sequence length="391" mass="44262">LCLLLGTCGLITSLVFQATPDLLKGQQGLTQQTNEETAKQILFNYLKDGSTDNDDATKRKVNLVFEKIQTLKSRAAGNTQGNNQASHSPSEVKALLEQKTKLAAEVADLQRQLQLETTNQQNIREERDRLKADLEALQSLHDRQAEENSAMRRRLQEGEDGLRRNLEELFQVKMEREQHQTEIRDLQDQLSEMHDELDSAKRSEDSEKGALIEELLQAKQELRDLLIAREELEELLRRRERELIALKGALKEEVSSHDQEMDRLKEQYDAELQALRESVDEATKNVEVLASRSSMAEHTQADAQALQVQTLQEENEELRGSMEELGHTVAGLQKRLADAEGQEARATEALRKQEVRSRPPGLATGEGVVVSRKREGRPGNLLVWVLDSLLP</sequence>
<keyword evidence="1" id="KW-0175">Coiled coil</keyword>
<dbReference type="PANTHER" id="PTHR46349">
    <property type="entry name" value="CINGULIN-LIKE PROTEIN 1-RELATED"/>
    <property type="match status" value="1"/>
</dbReference>
<dbReference type="Pfam" id="PF01576">
    <property type="entry name" value="Myosin_tail_1"/>
    <property type="match status" value="1"/>
</dbReference>
<dbReference type="RefSeq" id="XP_060040374.1">
    <property type="nucleotide sequence ID" value="XM_060184391.1"/>
</dbReference>
<feature type="domain" description="Myosin tail" evidence="4">
    <location>
        <begin position="90"/>
        <end position="354"/>
    </location>
</feature>
<dbReference type="GeneID" id="107522382"/>
<evidence type="ECO:0000256" key="1">
    <source>
        <dbReference type="ARBA" id="ARBA00023054"/>
    </source>
</evidence>
<keyword evidence="3" id="KW-0732">Signal</keyword>
<accession>A0ABM3WUX6</accession>
<feature type="region of interest" description="Disordered" evidence="2">
    <location>
        <begin position="345"/>
        <end position="366"/>
    </location>
</feature>
<dbReference type="InterPro" id="IPR002928">
    <property type="entry name" value="Myosin_tail"/>
</dbReference>
<proteinExistence type="predicted"/>
<evidence type="ECO:0000259" key="4">
    <source>
        <dbReference type="Pfam" id="PF01576"/>
    </source>
</evidence>
<protein>
    <submittedName>
        <fullName evidence="6">Cingulin-like protein 1</fullName>
    </submittedName>
</protein>
<evidence type="ECO:0000256" key="2">
    <source>
        <dbReference type="SAM" id="MobiDB-lite"/>
    </source>
</evidence>
<evidence type="ECO:0000256" key="3">
    <source>
        <dbReference type="SAM" id="SignalP"/>
    </source>
</evidence>
<dbReference type="Proteomes" id="UP001652624">
    <property type="component" value="Unplaced"/>
</dbReference>
<evidence type="ECO:0000313" key="5">
    <source>
        <dbReference type="Proteomes" id="UP001652624"/>
    </source>
</evidence>
<feature type="compositionally biased region" description="Polar residues" evidence="2">
    <location>
        <begin position="74"/>
        <end position="89"/>
    </location>
</feature>
<feature type="region of interest" description="Disordered" evidence="2">
    <location>
        <begin position="74"/>
        <end position="93"/>
    </location>
</feature>
<organism evidence="5 6">
    <name type="scientific">Erinaceus europaeus</name>
    <name type="common">Western European hedgehog</name>
    <dbReference type="NCBI Taxonomy" id="9365"/>
    <lineage>
        <taxon>Eukaryota</taxon>
        <taxon>Metazoa</taxon>
        <taxon>Chordata</taxon>
        <taxon>Craniata</taxon>
        <taxon>Vertebrata</taxon>
        <taxon>Euteleostomi</taxon>
        <taxon>Mammalia</taxon>
        <taxon>Eutheria</taxon>
        <taxon>Laurasiatheria</taxon>
        <taxon>Eulipotyphla</taxon>
        <taxon>Erinaceidae</taxon>
        <taxon>Erinaceinae</taxon>
        <taxon>Erinaceus</taxon>
    </lineage>
</organism>
<keyword evidence="5" id="KW-1185">Reference proteome</keyword>
<feature type="signal peptide" evidence="3">
    <location>
        <begin position="1"/>
        <end position="17"/>
    </location>
</feature>
<gene>
    <name evidence="6" type="primary">LOC107522382</name>
</gene>
<feature type="chain" id="PRO_5047316395" evidence="3">
    <location>
        <begin position="18"/>
        <end position="391"/>
    </location>
</feature>
<evidence type="ECO:0000313" key="6">
    <source>
        <dbReference type="RefSeq" id="XP_060040374.1"/>
    </source>
</evidence>
<reference evidence="6" key="1">
    <citation type="submission" date="2025-08" db="UniProtKB">
        <authorList>
            <consortium name="RefSeq"/>
        </authorList>
    </citation>
    <scope>IDENTIFICATION</scope>
</reference>
<feature type="compositionally biased region" description="Basic and acidic residues" evidence="2">
    <location>
        <begin position="345"/>
        <end position="357"/>
    </location>
</feature>
<dbReference type="PANTHER" id="PTHR46349:SF2">
    <property type="entry name" value="CINGULIN-LIKE PROTEIN 1"/>
    <property type="match status" value="1"/>
</dbReference>
<name>A0ABM3WUX6_ERIEU</name>